<protein>
    <submittedName>
        <fullName evidence="2">Uncharacterized protein</fullName>
    </submittedName>
</protein>
<dbReference type="Proteomes" id="UP001046350">
    <property type="component" value="Chromosome"/>
</dbReference>
<dbReference type="EMBL" id="CP077076">
    <property type="protein sequence ID" value="QXH49161.1"/>
    <property type="molecule type" value="Genomic_DNA"/>
</dbReference>
<keyword evidence="3" id="KW-1185">Reference proteome</keyword>
<accession>A0ABX8MY44</accession>
<organism evidence="2 3">
    <name type="scientific">Pseudomonas fakonensis</name>
    <dbReference type="NCBI Taxonomy" id="2842355"/>
    <lineage>
        <taxon>Bacteria</taxon>
        <taxon>Pseudomonadati</taxon>
        <taxon>Pseudomonadota</taxon>
        <taxon>Gammaproteobacteria</taxon>
        <taxon>Pseudomonadales</taxon>
        <taxon>Pseudomonadaceae</taxon>
        <taxon>Pseudomonas</taxon>
    </lineage>
</organism>
<evidence type="ECO:0000313" key="2">
    <source>
        <dbReference type="EMBL" id="QXH49161.1"/>
    </source>
</evidence>
<evidence type="ECO:0000256" key="1">
    <source>
        <dbReference type="SAM" id="MobiDB-lite"/>
    </source>
</evidence>
<dbReference type="RefSeq" id="WP_217838785.1">
    <property type="nucleotide sequence ID" value="NZ_CP077076.1"/>
</dbReference>
<dbReference type="InterPro" id="IPR049802">
    <property type="entry name" value="RhsC-like_FIX"/>
</dbReference>
<sequence>MDAEINRYYRSMAERISTGIAQGKLPCLKQAIDADDTVQACIALHNAEGAQAQQEAGIDLAFALVGWIPGPGEASKQMLRAVNGQPGRFAPHLFDVLRNTLGRCRLKTSPEALLEGLFDAQALAAELPLIDSAVQASAAFQVLPASLQVTVRNVIRNAGEQLPQLFALAQERVGQWVRQQRNSAGLASGSQRPAQTEKPTPQNIHVKQVAKRPADGSAPTWLELNFHYANLEPVAHAPYRIVFADGSVMDGTLDAQGFARLENVPEGEAMIYYGEDPRPFVRPGIVTLDLAAQGLGAELEEIELDPDDLPVVAQYVTGRVT</sequence>
<dbReference type="CDD" id="cd20746">
    <property type="entry name" value="FIX_Ntox15_NUC_DUF4112_RhsA-like"/>
    <property type="match status" value="1"/>
</dbReference>
<feature type="region of interest" description="Disordered" evidence="1">
    <location>
        <begin position="182"/>
        <end position="202"/>
    </location>
</feature>
<proteinExistence type="predicted"/>
<evidence type="ECO:0000313" key="3">
    <source>
        <dbReference type="Proteomes" id="UP001046350"/>
    </source>
</evidence>
<name>A0ABX8MY44_9PSED</name>
<gene>
    <name evidence="2" type="ORF">KSS94_14470</name>
</gene>
<reference evidence="2" key="1">
    <citation type="journal article" date="2021" name="Microorganisms">
        <title>The Ever-Expanding Pseudomonas Genus: Description of 43 New Species and Partition of the Pseudomonas putida Group.</title>
        <authorList>
            <person name="Girard L."/>
            <person name="Lood C."/>
            <person name="Hofte M."/>
            <person name="Vandamme P."/>
            <person name="Rokni-Zadeh H."/>
            <person name="van Noort V."/>
            <person name="Lavigne R."/>
            <person name="De Mot R."/>
        </authorList>
    </citation>
    <scope>NUCLEOTIDE SEQUENCE</scope>
    <source>
        <strain evidence="2">COW40</strain>
    </source>
</reference>